<dbReference type="SUPFAM" id="SSF103473">
    <property type="entry name" value="MFS general substrate transporter"/>
    <property type="match status" value="1"/>
</dbReference>
<reference evidence="7" key="2">
    <citation type="submission" date="2021-02" db="EMBL/GenBank/DDBJ databases">
        <title>Aspergillus puulaauensis MK2 genome sequence.</title>
        <authorList>
            <person name="Futagami T."/>
            <person name="Mori K."/>
            <person name="Kadooka C."/>
            <person name="Tanaka T."/>
        </authorList>
    </citation>
    <scope>NUCLEOTIDE SEQUENCE</scope>
    <source>
        <strain evidence="7">MK2</strain>
    </source>
</reference>
<dbReference type="KEGG" id="apuu:APUU_12347S"/>
<dbReference type="RefSeq" id="XP_041551713.1">
    <property type="nucleotide sequence ID" value="XM_041698538.1"/>
</dbReference>
<dbReference type="GO" id="GO:0015233">
    <property type="term" value="F:pantothenate transmembrane transporter activity"/>
    <property type="evidence" value="ECO:0007669"/>
    <property type="project" value="TreeGrafter"/>
</dbReference>
<dbReference type="AlphaFoldDB" id="A0A7R7XDU5"/>
<accession>A0A7R7XDU5</accession>
<evidence type="ECO:0000256" key="6">
    <source>
        <dbReference type="SAM" id="Phobius"/>
    </source>
</evidence>
<keyword evidence="8" id="KW-1185">Reference proteome</keyword>
<feature type="transmembrane region" description="Helical" evidence="6">
    <location>
        <begin position="25"/>
        <end position="43"/>
    </location>
</feature>
<evidence type="ECO:0000256" key="2">
    <source>
        <dbReference type="ARBA" id="ARBA00022448"/>
    </source>
</evidence>
<gene>
    <name evidence="7" type="ORF">APUU_12347S</name>
</gene>
<comment type="subcellular location">
    <subcellularLocation>
        <location evidence="1">Membrane</location>
        <topology evidence="1">Multi-pass membrane protein</topology>
    </subcellularLocation>
</comment>
<feature type="transmembrane region" description="Helical" evidence="6">
    <location>
        <begin position="63"/>
        <end position="84"/>
    </location>
</feature>
<dbReference type="EMBL" id="AP024443">
    <property type="protein sequence ID" value="BCS19519.1"/>
    <property type="molecule type" value="Genomic_DNA"/>
</dbReference>
<dbReference type="InterPro" id="IPR036259">
    <property type="entry name" value="MFS_trans_sf"/>
</dbReference>
<dbReference type="Proteomes" id="UP000654913">
    <property type="component" value="Chromosome 1"/>
</dbReference>
<keyword evidence="4 6" id="KW-1133">Transmembrane helix</keyword>
<dbReference type="PANTHER" id="PTHR43791:SF4">
    <property type="entry name" value="PANTOTHENATE TRANSPORTER FEN2"/>
    <property type="match status" value="1"/>
</dbReference>
<keyword evidence="3 6" id="KW-0812">Transmembrane</keyword>
<evidence type="ECO:0000256" key="4">
    <source>
        <dbReference type="ARBA" id="ARBA00022989"/>
    </source>
</evidence>
<dbReference type="GO" id="GO:0098717">
    <property type="term" value="P:pantothenate import across plasma membrane"/>
    <property type="evidence" value="ECO:0007669"/>
    <property type="project" value="TreeGrafter"/>
</dbReference>
<dbReference type="OrthoDB" id="3639251at2759"/>
<evidence type="ECO:0000256" key="1">
    <source>
        <dbReference type="ARBA" id="ARBA00004141"/>
    </source>
</evidence>
<evidence type="ECO:0000256" key="5">
    <source>
        <dbReference type="ARBA" id="ARBA00023136"/>
    </source>
</evidence>
<name>A0A7R7XDU5_9EURO</name>
<organism evidence="7 8">
    <name type="scientific">Aspergillus puulaauensis</name>
    <dbReference type="NCBI Taxonomy" id="1220207"/>
    <lineage>
        <taxon>Eukaryota</taxon>
        <taxon>Fungi</taxon>
        <taxon>Dikarya</taxon>
        <taxon>Ascomycota</taxon>
        <taxon>Pezizomycotina</taxon>
        <taxon>Eurotiomycetes</taxon>
        <taxon>Eurotiomycetidae</taxon>
        <taxon>Eurotiales</taxon>
        <taxon>Aspergillaceae</taxon>
        <taxon>Aspergillus</taxon>
    </lineage>
</organism>
<dbReference type="PANTHER" id="PTHR43791">
    <property type="entry name" value="PERMEASE-RELATED"/>
    <property type="match status" value="1"/>
</dbReference>
<dbReference type="GO" id="GO:0005886">
    <property type="term" value="C:plasma membrane"/>
    <property type="evidence" value="ECO:0007669"/>
    <property type="project" value="TreeGrafter"/>
</dbReference>
<evidence type="ECO:0000256" key="3">
    <source>
        <dbReference type="ARBA" id="ARBA00022692"/>
    </source>
</evidence>
<dbReference type="GeneID" id="64969524"/>
<dbReference type="Gene3D" id="1.20.1250.20">
    <property type="entry name" value="MFS general substrate transporter like domains"/>
    <property type="match status" value="1"/>
</dbReference>
<sequence length="97" mass="11337">MAVRAFAQIRQYFTRANQSPLERRLVLKLDFFILTFCCLAYFTNYLDRASITQAYVSGMKEDLGFHGAQLTTVQTIYAMGYLMLVEKPLDYYRDNLL</sequence>
<evidence type="ECO:0000313" key="7">
    <source>
        <dbReference type="EMBL" id="BCS19519.1"/>
    </source>
</evidence>
<proteinExistence type="predicted"/>
<protein>
    <submittedName>
        <fullName evidence="7">Uncharacterized protein</fullName>
    </submittedName>
</protein>
<reference evidence="7" key="1">
    <citation type="submission" date="2021-01" db="EMBL/GenBank/DDBJ databases">
        <authorList>
            <consortium name="Aspergillus puulaauensis MK2 genome sequencing consortium"/>
            <person name="Kazuki M."/>
            <person name="Futagami T."/>
        </authorList>
    </citation>
    <scope>NUCLEOTIDE SEQUENCE</scope>
    <source>
        <strain evidence="7">MK2</strain>
    </source>
</reference>
<keyword evidence="5 6" id="KW-0472">Membrane</keyword>
<evidence type="ECO:0000313" key="8">
    <source>
        <dbReference type="Proteomes" id="UP000654913"/>
    </source>
</evidence>
<keyword evidence="2" id="KW-0813">Transport</keyword>